<keyword evidence="4" id="KW-1185">Reference proteome</keyword>
<proteinExistence type="predicted"/>
<dbReference type="EMBL" id="CP001349">
    <property type="protein sequence ID" value="ACL57575.1"/>
    <property type="molecule type" value="Genomic_DNA"/>
</dbReference>
<name>B8IA96_METNO</name>
<dbReference type="EMBL" id="CP001349">
    <property type="protein sequence ID" value="ACL59159.1"/>
    <property type="molecule type" value="Genomic_DNA"/>
</dbReference>
<sequence>MKSQSYLTRAMRSSDPRYRRVLERLGYRRPAAPAASLDAPPAEETDAQQDETPSTSKAEAQDGLAALRAEYERVVGKRAFHGWDVETLRAKIAAATTEG</sequence>
<feature type="compositionally biased region" description="Low complexity" evidence="1">
    <location>
        <begin position="30"/>
        <end position="40"/>
    </location>
</feature>
<dbReference type="HOGENOM" id="CLU_2481703_0_0_5"/>
<organism evidence="3 4">
    <name type="scientific">Methylobacterium nodulans (strain LMG 21967 / CNCM I-2342 / ORS 2060)</name>
    <dbReference type="NCBI Taxonomy" id="460265"/>
    <lineage>
        <taxon>Bacteria</taxon>
        <taxon>Pseudomonadati</taxon>
        <taxon>Pseudomonadota</taxon>
        <taxon>Alphaproteobacteria</taxon>
        <taxon>Hyphomicrobiales</taxon>
        <taxon>Methylobacteriaceae</taxon>
        <taxon>Methylobacterium</taxon>
    </lineage>
</organism>
<reference evidence="3 4" key="1">
    <citation type="submission" date="2009-01" db="EMBL/GenBank/DDBJ databases">
        <title>Complete sequence of chromosome of Methylobacterium nodulans ORS 2060.</title>
        <authorList>
            <consortium name="US DOE Joint Genome Institute"/>
            <person name="Lucas S."/>
            <person name="Copeland A."/>
            <person name="Lapidus A."/>
            <person name="Glavina del Rio T."/>
            <person name="Dalin E."/>
            <person name="Tice H."/>
            <person name="Bruce D."/>
            <person name="Goodwin L."/>
            <person name="Pitluck S."/>
            <person name="Sims D."/>
            <person name="Brettin T."/>
            <person name="Detter J.C."/>
            <person name="Han C."/>
            <person name="Larimer F."/>
            <person name="Land M."/>
            <person name="Hauser L."/>
            <person name="Kyrpides N."/>
            <person name="Ivanova N."/>
            <person name="Marx C.J."/>
            <person name="Richardson P."/>
        </authorList>
    </citation>
    <scope>NUCLEOTIDE SEQUENCE [LARGE SCALE GENOMIC DNA]</scope>
    <source>
        <strain evidence="4">LMG 21967 / CNCM I-2342 / ORS 2060</strain>
        <strain evidence="3">ORS 2060</strain>
    </source>
</reference>
<gene>
    <name evidence="2" type="ordered locus">Mnod_2612</name>
    <name evidence="3" type="ordered locus">Mnod_4283</name>
</gene>
<evidence type="ECO:0000313" key="4">
    <source>
        <dbReference type="Proteomes" id="UP000008207"/>
    </source>
</evidence>
<dbReference type="KEGG" id="mno:Mnod_4283"/>
<dbReference type="KEGG" id="mno:Mnod_2612"/>
<evidence type="ECO:0000313" key="3">
    <source>
        <dbReference type="EMBL" id="ACL59159.1"/>
    </source>
</evidence>
<dbReference type="OrthoDB" id="7875791at2"/>
<evidence type="ECO:0000256" key="1">
    <source>
        <dbReference type="SAM" id="MobiDB-lite"/>
    </source>
</evidence>
<dbReference type="AlphaFoldDB" id="B8IA96"/>
<evidence type="ECO:0000313" key="2">
    <source>
        <dbReference type="EMBL" id="ACL57575.1"/>
    </source>
</evidence>
<dbReference type="Proteomes" id="UP000008207">
    <property type="component" value="Chromosome"/>
</dbReference>
<dbReference type="STRING" id="460265.Mnod_2612"/>
<protein>
    <submittedName>
        <fullName evidence="3">Uncharacterized protein</fullName>
    </submittedName>
</protein>
<dbReference type="RefSeq" id="WP_015929254.1">
    <property type="nucleotide sequence ID" value="NC_011894.1"/>
</dbReference>
<accession>B8IA96</accession>
<feature type="region of interest" description="Disordered" evidence="1">
    <location>
        <begin position="25"/>
        <end position="63"/>
    </location>
</feature>